<evidence type="ECO:0000256" key="2">
    <source>
        <dbReference type="ARBA" id="ARBA00023012"/>
    </source>
</evidence>
<name>A0A1V6CA59_UNCT6</name>
<dbReference type="GO" id="GO:0000156">
    <property type="term" value="F:phosphorelay response regulator activity"/>
    <property type="evidence" value="ECO:0007669"/>
    <property type="project" value="TreeGrafter"/>
</dbReference>
<evidence type="ECO:0000259" key="7">
    <source>
        <dbReference type="PROSITE" id="PS50110"/>
    </source>
</evidence>
<proteinExistence type="predicted"/>
<evidence type="ECO:0000256" key="1">
    <source>
        <dbReference type="ARBA" id="ARBA00022553"/>
    </source>
</evidence>
<dbReference type="Pfam" id="PF00072">
    <property type="entry name" value="Response_reg"/>
    <property type="match status" value="1"/>
</dbReference>
<gene>
    <name evidence="8" type="primary">phoP_2</name>
    <name evidence="8" type="ORF">BWX89_00783</name>
</gene>
<dbReference type="InterPro" id="IPR011006">
    <property type="entry name" value="CheY-like_superfamily"/>
</dbReference>
<sequence length="133" mass="15362">MYNLIVAEFRAKTILVAEDDPETRLILHHGLTRAGYHVVIAEDGEQALKKFRESRPDLVLLDIEMPRLNGWEVLERIKSGWRSRRVPVMMITGKTSDDDKIKGYELGVDYYVTKPFNIQRLLPIIRNLVSGIK</sequence>
<evidence type="ECO:0000256" key="4">
    <source>
        <dbReference type="ARBA" id="ARBA00023125"/>
    </source>
</evidence>
<dbReference type="SMART" id="SM00448">
    <property type="entry name" value="REC"/>
    <property type="match status" value="1"/>
</dbReference>
<evidence type="ECO:0000256" key="3">
    <source>
        <dbReference type="ARBA" id="ARBA00023015"/>
    </source>
</evidence>
<keyword evidence="1 6" id="KW-0597">Phosphoprotein</keyword>
<dbReference type="GO" id="GO:0032993">
    <property type="term" value="C:protein-DNA complex"/>
    <property type="evidence" value="ECO:0007669"/>
    <property type="project" value="TreeGrafter"/>
</dbReference>
<dbReference type="Gene3D" id="3.40.50.2300">
    <property type="match status" value="1"/>
</dbReference>
<dbReference type="AlphaFoldDB" id="A0A1V6CA59"/>
<reference evidence="8" key="1">
    <citation type="submission" date="2017-02" db="EMBL/GenBank/DDBJ databases">
        <title>Delving into the versatile metabolic prowess of the omnipresent phylum Bacteroidetes.</title>
        <authorList>
            <person name="Nobu M.K."/>
            <person name="Mei R."/>
            <person name="Narihiro T."/>
            <person name="Kuroda K."/>
            <person name="Liu W.-T."/>
        </authorList>
    </citation>
    <scope>NUCLEOTIDE SEQUENCE</scope>
    <source>
        <strain evidence="8">ADurb.Bin131</strain>
    </source>
</reference>
<dbReference type="SUPFAM" id="SSF52172">
    <property type="entry name" value="CheY-like"/>
    <property type="match status" value="1"/>
</dbReference>
<evidence type="ECO:0000256" key="5">
    <source>
        <dbReference type="ARBA" id="ARBA00023163"/>
    </source>
</evidence>
<accession>A0A1V6CA59</accession>
<dbReference type="InterPro" id="IPR001789">
    <property type="entry name" value="Sig_transdc_resp-reg_receiver"/>
</dbReference>
<dbReference type="InterPro" id="IPR039420">
    <property type="entry name" value="WalR-like"/>
</dbReference>
<feature type="domain" description="Response regulatory" evidence="7">
    <location>
        <begin position="13"/>
        <end position="129"/>
    </location>
</feature>
<keyword evidence="3" id="KW-0805">Transcription regulation</keyword>
<dbReference type="GO" id="GO:0005829">
    <property type="term" value="C:cytosol"/>
    <property type="evidence" value="ECO:0007669"/>
    <property type="project" value="TreeGrafter"/>
</dbReference>
<organism evidence="8">
    <name type="scientific">candidate division TA06 bacterium ADurb.Bin131</name>
    <dbReference type="NCBI Taxonomy" id="1852827"/>
    <lineage>
        <taxon>Bacteria</taxon>
        <taxon>Bacteria division TA06</taxon>
    </lineage>
</organism>
<dbReference type="EMBL" id="MWDQ01000065">
    <property type="protein sequence ID" value="OQB73786.1"/>
    <property type="molecule type" value="Genomic_DNA"/>
</dbReference>
<dbReference type="CDD" id="cd17574">
    <property type="entry name" value="REC_OmpR"/>
    <property type="match status" value="1"/>
</dbReference>
<evidence type="ECO:0000313" key="8">
    <source>
        <dbReference type="EMBL" id="OQB73786.1"/>
    </source>
</evidence>
<dbReference type="PANTHER" id="PTHR48111">
    <property type="entry name" value="REGULATOR OF RPOS"/>
    <property type="match status" value="1"/>
</dbReference>
<dbReference type="PANTHER" id="PTHR48111:SF1">
    <property type="entry name" value="TWO-COMPONENT RESPONSE REGULATOR ORR33"/>
    <property type="match status" value="1"/>
</dbReference>
<dbReference type="GO" id="GO:0006355">
    <property type="term" value="P:regulation of DNA-templated transcription"/>
    <property type="evidence" value="ECO:0007669"/>
    <property type="project" value="TreeGrafter"/>
</dbReference>
<evidence type="ECO:0000256" key="6">
    <source>
        <dbReference type="PROSITE-ProRule" id="PRU00169"/>
    </source>
</evidence>
<keyword evidence="4" id="KW-0238">DNA-binding</keyword>
<dbReference type="FunFam" id="3.40.50.2300:FF:000001">
    <property type="entry name" value="DNA-binding response regulator PhoB"/>
    <property type="match status" value="1"/>
</dbReference>
<dbReference type="GO" id="GO:0000976">
    <property type="term" value="F:transcription cis-regulatory region binding"/>
    <property type="evidence" value="ECO:0007669"/>
    <property type="project" value="TreeGrafter"/>
</dbReference>
<protein>
    <submittedName>
        <fullName evidence="8">Alkaline phosphatase synthesis transcriptional regulatory protein PhoP</fullName>
    </submittedName>
</protein>
<keyword evidence="5" id="KW-0804">Transcription</keyword>
<dbReference type="Proteomes" id="UP000485562">
    <property type="component" value="Unassembled WGS sequence"/>
</dbReference>
<comment type="caution">
    <text evidence="8">The sequence shown here is derived from an EMBL/GenBank/DDBJ whole genome shotgun (WGS) entry which is preliminary data.</text>
</comment>
<keyword evidence="2" id="KW-0902">Two-component regulatory system</keyword>
<dbReference type="PROSITE" id="PS50110">
    <property type="entry name" value="RESPONSE_REGULATORY"/>
    <property type="match status" value="1"/>
</dbReference>
<feature type="modified residue" description="4-aspartylphosphate" evidence="6">
    <location>
        <position position="62"/>
    </location>
</feature>